<sequence length="286" mass="29416">MAPGATGLTEIEVVTLNIIGCGRAARTLGRLWAERGAYRVQDVLTRSPAGAAQAVAFVGAGRPIDALAAMRPADVWMLGVPDTAIVEIGEALAASGLLRAGDAVFHLSGFTASSVLEPARKRGARVASAHPVLSFADPQHALAQFAGSLVGLEGDAHLCETLAGAFHVIGGECFALSSDTKPLYHAGSVFASNFLVVIIDVARRLYAEAGVAPEVAERLLAPLATKTLDNVLVHGRAALTGPAARGDHAVVEAQGRAVDGFDGDAGDAYAALSRLAVRIATERGRK</sequence>
<name>A0A972FD63_9RHOO</name>
<dbReference type="InterPro" id="IPR018931">
    <property type="entry name" value="DUF2520"/>
</dbReference>
<feature type="domain" description="Putative oxidoreductase/dehydrogenase Rossmann-like" evidence="1">
    <location>
        <begin position="15"/>
        <end position="131"/>
    </location>
</feature>
<dbReference type="Gene3D" id="3.40.50.720">
    <property type="entry name" value="NAD(P)-binding Rossmann-like Domain"/>
    <property type="match status" value="1"/>
</dbReference>
<dbReference type="PANTHER" id="PTHR40459:SF1">
    <property type="entry name" value="CONSERVED HYPOTHETICAL ALANINE AND LEUCINE RICH PROTEIN"/>
    <property type="match status" value="1"/>
</dbReference>
<dbReference type="Gene3D" id="1.10.1040.20">
    <property type="entry name" value="ProC-like, C-terminal domain"/>
    <property type="match status" value="1"/>
</dbReference>
<dbReference type="Proteomes" id="UP000599523">
    <property type="component" value="Unassembled WGS sequence"/>
</dbReference>
<evidence type="ECO:0000313" key="4">
    <source>
        <dbReference type="Proteomes" id="UP000599523"/>
    </source>
</evidence>
<dbReference type="AlphaFoldDB" id="A0A972FD63"/>
<feature type="domain" description="DUF2520" evidence="2">
    <location>
        <begin position="149"/>
        <end position="274"/>
    </location>
</feature>
<dbReference type="SUPFAM" id="SSF48179">
    <property type="entry name" value="6-phosphogluconate dehydrogenase C-terminal domain-like"/>
    <property type="match status" value="1"/>
</dbReference>
<accession>A0A972FD63</accession>
<reference evidence="3" key="1">
    <citation type="submission" date="2019-12" db="EMBL/GenBank/DDBJ databases">
        <title>Comparative genomics gives insights into the taxonomy of the Azoarcus-Aromatoleum group and reveals separate origins of nif in the plant-associated Azoarcus and non-plant-associated Aromatoleum sub-groups.</title>
        <authorList>
            <person name="Lafos M."/>
            <person name="Maluk M."/>
            <person name="Batista M."/>
            <person name="Junghare M."/>
            <person name="Carmona M."/>
            <person name="Faoro H."/>
            <person name="Cruz L.M."/>
            <person name="Battistoni F."/>
            <person name="De Souza E."/>
            <person name="Pedrosa F."/>
            <person name="Chen W.-M."/>
            <person name="Poole P.S."/>
            <person name="Dixon R.A."/>
            <person name="James E.K."/>
        </authorList>
    </citation>
    <scope>NUCLEOTIDE SEQUENCE</scope>
    <source>
        <strain evidence="3">NSC3</strain>
    </source>
</reference>
<dbReference type="Pfam" id="PF10727">
    <property type="entry name" value="Rossmann-like"/>
    <property type="match status" value="1"/>
</dbReference>
<gene>
    <name evidence="3" type="ORF">GPA21_05840</name>
</gene>
<organism evidence="3 4">
    <name type="scientific">Azoarcus taiwanensis</name>
    <dbReference type="NCBI Taxonomy" id="666964"/>
    <lineage>
        <taxon>Bacteria</taxon>
        <taxon>Pseudomonadati</taxon>
        <taxon>Pseudomonadota</taxon>
        <taxon>Betaproteobacteria</taxon>
        <taxon>Rhodocyclales</taxon>
        <taxon>Zoogloeaceae</taxon>
        <taxon>Azoarcus</taxon>
    </lineage>
</organism>
<proteinExistence type="predicted"/>
<evidence type="ECO:0000313" key="3">
    <source>
        <dbReference type="EMBL" id="NMG02490.1"/>
    </source>
</evidence>
<dbReference type="EMBL" id="WTVM01000024">
    <property type="protein sequence ID" value="NMG02490.1"/>
    <property type="molecule type" value="Genomic_DNA"/>
</dbReference>
<evidence type="ECO:0000259" key="2">
    <source>
        <dbReference type="Pfam" id="PF10728"/>
    </source>
</evidence>
<dbReference type="Pfam" id="PF10728">
    <property type="entry name" value="DUF2520"/>
    <property type="match status" value="1"/>
</dbReference>
<protein>
    <submittedName>
        <fullName evidence="3">DUF2520 domain-containing protein</fullName>
    </submittedName>
</protein>
<dbReference type="InterPro" id="IPR019665">
    <property type="entry name" value="OxRdtase/DH_put_Rossmann_dom"/>
</dbReference>
<evidence type="ECO:0000259" key="1">
    <source>
        <dbReference type="Pfam" id="PF10727"/>
    </source>
</evidence>
<dbReference type="InterPro" id="IPR037108">
    <property type="entry name" value="TM1727-like_C_sf"/>
</dbReference>
<dbReference type="InterPro" id="IPR008927">
    <property type="entry name" value="6-PGluconate_DH-like_C_sf"/>
</dbReference>
<dbReference type="SUPFAM" id="SSF51735">
    <property type="entry name" value="NAD(P)-binding Rossmann-fold domains"/>
    <property type="match status" value="1"/>
</dbReference>
<dbReference type="InterPro" id="IPR036291">
    <property type="entry name" value="NAD(P)-bd_dom_sf"/>
</dbReference>
<dbReference type="PANTHER" id="PTHR40459">
    <property type="entry name" value="CONSERVED HYPOTHETICAL ALANINE AND LEUCINE RICH PROTEIN"/>
    <property type="match status" value="1"/>
</dbReference>
<comment type="caution">
    <text evidence="3">The sequence shown here is derived from an EMBL/GenBank/DDBJ whole genome shotgun (WGS) entry which is preliminary data.</text>
</comment>
<keyword evidence="4" id="KW-1185">Reference proteome</keyword>